<evidence type="ECO:0008006" key="4">
    <source>
        <dbReference type="Google" id="ProtNLM"/>
    </source>
</evidence>
<dbReference type="InterPro" id="IPR029045">
    <property type="entry name" value="ClpP/crotonase-like_dom_sf"/>
</dbReference>
<dbReference type="EMBL" id="LGRX02000048">
    <property type="protein sequence ID" value="KAK3289733.1"/>
    <property type="molecule type" value="Genomic_DNA"/>
</dbReference>
<organism evidence="2 3">
    <name type="scientific">Cymbomonas tetramitiformis</name>
    <dbReference type="NCBI Taxonomy" id="36881"/>
    <lineage>
        <taxon>Eukaryota</taxon>
        <taxon>Viridiplantae</taxon>
        <taxon>Chlorophyta</taxon>
        <taxon>Pyramimonadophyceae</taxon>
        <taxon>Pyramimonadales</taxon>
        <taxon>Pyramimonadaceae</taxon>
        <taxon>Cymbomonas</taxon>
    </lineage>
</organism>
<keyword evidence="1" id="KW-0812">Transmembrane</keyword>
<keyword evidence="1" id="KW-0472">Membrane</keyword>
<dbReference type="SUPFAM" id="SSF52096">
    <property type="entry name" value="ClpP/crotonase"/>
    <property type="match status" value="1"/>
</dbReference>
<dbReference type="Gene3D" id="3.90.226.10">
    <property type="entry name" value="2-enoyl-CoA Hydratase, Chain A, domain 1"/>
    <property type="match status" value="1"/>
</dbReference>
<evidence type="ECO:0000313" key="3">
    <source>
        <dbReference type="Proteomes" id="UP001190700"/>
    </source>
</evidence>
<protein>
    <recommendedName>
        <fullName evidence="4">ATP-dependent Clp protease proteolytic subunit</fullName>
    </recommendedName>
</protein>
<reference evidence="2 3" key="1">
    <citation type="journal article" date="2015" name="Genome Biol. Evol.">
        <title>Comparative Genomics of a Bacterivorous Green Alga Reveals Evolutionary Causalities and Consequences of Phago-Mixotrophic Mode of Nutrition.</title>
        <authorList>
            <person name="Burns J.A."/>
            <person name="Paasch A."/>
            <person name="Narechania A."/>
            <person name="Kim E."/>
        </authorList>
    </citation>
    <scope>NUCLEOTIDE SEQUENCE [LARGE SCALE GENOMIC DNA]</scope>
    <source>
        <strain evidence="2 3">PLY_AMNH</strain>
    </source>
</reference>
<sequence length="211" mass="23730">MFSAFESDNSIEGIKEYVDIDITGPITDSVAFRVDRALEKAKTVGQKVLIVRIHSTGGSVPAGNLIRNRLKEYQKQHGGQIVTYVPVLAFSMAAILFLCGDRRVMSHSARLMLHRVSLHETGECSKDVHLIQSVNDYCVDLNTELFEFVVQKSDKKLTCKDLEERTPGIDWYITYAEALEYNLATHVSDVQPRLVAAVRCVIEGPPRSKYR</sequence>
<keyword evidence="1" id="KW-1133">Transmembrane helix</keyword>
<comment type="caution">
    <text evidence="2">The sequence shown here is derived from an EMBL/GenBank/DDBJ whole genome shotgun (WGS) entry which is preliminary data.</text>
</comment>
<gene>
    <name evidence="2" type="ORF">CYMTET_2862</name>
</gene>
<dbReference type="InterPro" id="IPR023562">
    <property type="entry name" value="ClpP/TepA"/>
</dbReference>
<keyword evidence="3" id="KW-1185">Reference proteome</keyword>
<dbReference type="Pfam" id="PF00574">
    <property type="entry name" value="CLP_protease"/>
    <property type="match status" value="1"/>
</dbReference>
<name>A0AAE0H4E6_9CHLO</name>
<dbReference type="AlphaFoldDB" id="A0AAE0H4E6"/>
<dbReference type="Proteomes" id="UP001190700">
    <property type="component" value="Unassembled WGS sequence"/>
</dbReference>
<feature type="transmembrane region" description="Helical" evidence="1">
    <location>
        <begin position="81"/>
        <end position="100"/>
    </location>
</feature>
<proteinExistence type="predicted"/>
<accession>A0AAE0H4E6</accession>
<evidence type="ECO:0000256" key="1">
    <source>
        <dbReference type="SAM" id="Phobius"/>
    </source>
</evidence>
<evidence type="ECO:0000313" key="2">
    <source>
        <dbReference type="EMBL" id="KAK3289733.1"/>
    </source>
</evidence>